<evidence type="ECO:0000313" key="3">
    <source>
        <dbReference type="EMBL" id="ORX02260.1"/>
    </source>
</evidence>
<evidence type="ECO:0000256" key="1">
    <source>
        <dbReference type="SAM" id="SignalP"/>
    </source>
</evidence>
<dbReference type="PROSITE" id="PS51257">
    <property type="entry name" value="PROKAR_LIPOPROTEIN"/>
    <property type="match status" value="1"/>
</dbReference>
<reference evidence="2" key="2">
    <citation type="submission" date="2014-04" db="EMBL/GenBank/DDBJ databases">
        <authorList>
            <person name="Xu Y.W."/>
            <person name="Yang Q."/>
        </authorList>
    </citation>
    <scope>NUCLEOTIDE SEQUENCE</scope>
    <source>
        <strain evidence="2">DSM 44626</strain>
    </source>
</reference>
<dbReference type="Proteomes" id="UP000193710">
    <property type="component" value="Unassembled WGS sequence"/>
</dbReference>
<reference evidence="2" key="1">
    <citation type="journal article" date="2014" name="Genome Announc.">
        <title>Draft Genome Sequence of Mycobacterium triplex DSM 44626.</title>
        <authorList>
            <person name="Sassi M."/>
            <person name="Croce O."/>
            <person name="Robert C."/>
            <person name="Raoult D."/>
            <person name="Drancourt M."/>
        </authorList>
    </citation>
    <scope>NUCLEOTIDE SEQUENCE [LARGE SCALE GENOMIC DNA]</scope>
    <source>
        <strain evidence="2">DSM 44626</strain>
    </source>
</reference>
<dbReference type="eggNOG" id="ENOG5030GKA">
    <property type="taxonomic scope" value="Bacteria"/>
</dbReference>
<gene>
    <name evidence="3" type="ORF">AWC29_20685</name>
    <name evidence="2" type="ORF">BN973_02646</name>
</gene>
<dbReference type="EMBL" id="HG964446">
    <property type="protein sequence ID" value="CDO88282.1"/>
    <property type="molecule type" value="Genomic_DNA"/>
</dbReference>
<dbReference type="OrthoDB" id="4563701at2"/>
<dbReference type="AlphaFoldDB" id="A0A024JY69"/>
<dbReference type="STRING" id="47839.BN973_02646"/>
<dbReference type="HOGENOM" id="CLU_171779_0_0_11"/>
<accession>A0A024JY69</accession>
<protein>
    <submittedName>
        <fullName evidence="2">Putative antigen</fullName>
    </submittedName>
</protein>
<dbReference type="EMBL" id="LQPY01000027">
    <property type="protein sequence ID" value="ORX02260.1"/>
    <property type="molecule type" value="Genomic_DNA"/>
</dbReference>
<evidence type="ECO:0000313" key="4">
    <source>
        <dbReference type="Proteomes" id="UP000193710"/>
    </source>
</evidence>
<dbReference type="Proteomes" id="UP000028880">
    <property type="component" value="Unassembled WGS sequence"/>
</dbReference>
<keyword evidence="1" id="KW-0732">Signal</keyword>
<name>A0A024JY69_9MYCO</name>
<dbReference type="NCBIfam" id="TIGR04529">
    <property type="entry name" value="MTB_hemophore"/>
    <property type="match status" value="1"/>
</dbReference>
<evidence type="ECO:0000313" key="2">
    <source>
        <dbReference type="EMBL" id="CDO88282.1"/>
    </source>
</evidence>
<dbReference type="RefSeq" id="WP_036468617.1">
    <property type="nucleotide sequence ID" value="NZ_HG964446.1"/>
</dbReference>
<dbReference type="PIRSF" id="PIRSF010611">
    <property type="entry name" value="UCP010611"/>
    <property type="match status" value="1"/>
</dbReference>
<feature type="signal peptide" evidence="1">
    <location>
        <begin position="1"/>
        <end position="24"/>
    </location>
</feature>
<dbReference type="GO" id="GO:0020037">
    <property type="term" value="F:heme binding"/>
    <property type="evidence" value="ECO:0007669"/>
    <property type="project" value="InterPro"/>
</dbReference>
<dbReference type="InterPro" id="IPR032407">
    <property type="entry name" value="MHB"/>
</dbReference>
<dbReference type="InterPro" id="IPR016572">
    <property type="entry name" value="UCP010611"/>
</dbReference>
<organism evidence="2">
    <name type="scientific">Mycobacterium triplex</name>
    <dbReference type="NCBI Taxonomy" id="47839"/>
    <lineage>
        <taxon>Bacteria</taxon>
        <taxon>Bacillati</taxon>
        <taxon>Actinomycetota</taxon>
        <taxon>Actinomycetes</taxon>
        <taxon>Mycobacteriales</taxon>
        <taxon>Mycobacteriaceae</taxon>
        <taxon>Mycobacterium</taxon>
        <taxon>Mycobacterium simiae complex</taxon>
    </lineage>
</organism>
<keyword evidence="4" id="KW-1185">Reference proteome</keyword>
<feature type="chain" id="PRO_5039704226" evidence="1">
    <location>
        <begin position="25"/>
        <end position="112"/>
    </location>
</feature>
<proteinExistence type="predicted"/>
<sequence precursor="true">MSRRPLAGLAVGVGCLALSVSAGAGIASATPDIGPMVNTTCTYDQAMRAVHAENPMAAQYLDQSPPNQQFLQQFMASTPDQRVNLLKAIQNNPGADQAFPIFRQMMISCKNY</sequence>
<reference evidence="3 4" key="3">
    <citation type="submission" date="2016-01" db="EMBL/GenBank/DDBJ databases">
        <title>The new phylogeny of the genus Mycobacterium.</title>
        <authorList>
            <person name="Tarcisio F."/>
            <person name="Conor M."/>
            <person name="Antonella G."/>
            <person name="Elisabetta G."/>
            <person name="Giulia F.S."/>
            <person name="Sara T."/>
            <person name="Anna F."/>
            <person name="Clotilde B."/>
            <person name="Roberto B."/>
            <person name="Veronica D.S."/>
            <person name="Fabio R."/>
            <person name="Monica P."/>
            <person name="Olivier J."/>
            <person name="Enrico T."/>
            <person name="Nicola S."/>
        </authorList>
    </citation>
    <scope>NUCLEOTIDE SEQUENCE [LARGE SCALE GENOMIC DNA]</scope>
    <source>
        <strain evidence="3 4">DSM 44626</strain>
    </source>
</reference>